<keyword evidence="2" id="KW-1185">Reference proteome</keyword>
<proteinExistence type="predicted"/>
<reference evidence="1" key="1">
    <citation type="submission" date="2021-01" db="EMBL/GenBank/DDBJ databases">
        <authorList>
            <consortium name="Genoscope - CEA"/>
            <person name="William W."/>
        </authorList>
    </citation>
    <scope>NUCLEOTIDE SEQUENCE</scope>
</reference>
<organism evidence="1 2">
    <name type="scientific">Paramecium primaurelia</name>
    <dbReference type="NCBI Taxonomy" id="5886"/>
    <lineage>
        <taxon>Eukaryota</taxon>
        <taxon>Sar</taxon>
        <taxon>Alveolata</taxon>
        <taxon>Ciliophora</taxon>
        <taxon>Intramacronucleata</taxon>
        <taxon>Oligohymenophorea</taxon>
        <taxon>Peniculida</taxon>
        <taxon>Parameciidae</taxon>
        <taxon>Paramecium</taxon>
    </lineage>
</organism>
<dbReference type="AlphaFoldDB" id="A0A8S1MSF5"/>
<dbReference type="Proteomes" id="UP000688137">
    <property type="component" value="Unassembled WGS sequence"/>
</dbReference>
<dbReference type="OMA" id="HIKEPYW"/>
<evidence type="ECO:0000313" key="1">
    <source>
        <dbReference type="EMBL" id="CAD8083338.1"/>
    </source>
</evidence>
<name>A0A8S1MSF5_PARPR</name>
<gene>
    <name evidence="1" type="ORF">PPRIM_AZ9-3.1.T0700010</name>
</gene>
<evidence type="ECO:0000313" key="2">
    <source>
        <dbReference type="Proteomes" id="UP000688137"/>
    </source>
</evidence>
<accession>A0A8S1MSF5</accession>
<sequence length="332" mass="39845">MINIFKSDFERHLYSSSILNNAVQLNVTDLKFLMKGFQEQQTPISIRTIFKKFINALPQKASYRVKLKILAACHVLLDDMMHGAIFAEYVNDWDGFIDNNNQNEDKFVDFYFQVLQRFANSISLIKMVKSQKSYTIKQFEEFQNMYYKAINLLNFVFCQTPLFKDILASNKEEIIYELLLLLWNDVIALYLFLEKLIKEFELEYSSLSTSVFFQIYQLLPDIQKIQNSIKEFYQLHYYHKVEKHIKEPYWKEINEKKLEEIHKYNQIVKISTTRHKLQQQVRRKHQTFTPQNNCQQQYFSNTTLGYLKRLSTSEDPFEISVQDNFGYQFTQQ</sequence>
<dbReference type="EMBL" id="CAJJDM010000073">
    <property type="protein sequence ID" value="CAD8083338.1"/>
    <property type="molecule type" value="Genomic_DNA"/>
</dbReference>
<protein>
    <submittedName>
        <fullName evidence="1">Uncharacterized protein</fullName>
    </submittedName>
</protein>
<comment type="caution">
    <text evidence="1">The sequence shown here is derived from an EMBL/GenBank/DDBJ whole genome shotgun (WGS) entry which is preliminary data.</text>
</comment>